<protein>
    <submittedName>
        <fullName evidence="3">3482_t:CDS:1</fullName>
    </submittedName>
</protein>
<evidence type="ECO:0000313" key="3">
    <source>
        <dbReference type="EMBL" id="CAG8622067.1"/>
    </source>
</evidence>
<comment type="caution">
    <text evidence="3">The sequence shown here is derived from an EMBL/GenBank/DDBJ whole genome shotgun (WGS) entry which is preliminary data.</text>
</comment>
<dbReference type="EMBL" id="CAJVPK010003005">
    <property type="protein sequence ID" value="CAG8622067.1"/>
    <property type="molecule type" value="Genomic_DNA"/>
</dbReference>
<dbReference type="Gene3D" id="1.10.10.60">
    <property type="entry name" value="Homeodomain-like"/>
    <property type="match status" value="1"/>
</dbReference>
<keyword evidence="1" id="KW-0238">DNA-binding</keyword>
<dbReference type="Proteomes" id="UP000789706">
    <property type="component" value="Unassembled WGS sequence"/>
</dbReference>
<dbReference type="OrthoDB" id="2158935at2759"/>
<accession>A0A9N9GSD1</accession>
<dbReference type="InterPro" id="IPR006600">
    <property type="entry name" value="HTH_CenpB_DNA-bd_dom"/>
</dbReference>
<organism evidence="3 4">
    <name type="scientific">Diversispora eburnea</name>
    <dbReference type="NCBI Taxonomy" id="1213867"/>
    <lineage>
        <taxon>Eukaryota</taxon>
        <taxon>Fungi</taxon>
        <taxon>Fungi incertae sedis</taxon>
        <taxon>Mucoromycota</taxon>
        <taxon>Glomeromycotina</taxon>
        <taxon>Glomeromycetes</taxon>
        <taxon>Diversisporales</taxon>
        <taxon>Diversisporaceae</taxon>
        <taxon>Diversispora</taxon>
    </lineage>
</organism>
<evidence type="ECO:0000259" key="2">
    <source>
        <dbReference type="Pfam" id="PF03221"/>
    </source>
</evidence>
<evidence type="ECO:0000256" key="1">
    <source>
        <dbReference type="ARBA" id="ARBA00023125"/>
    </source>
</evidence>
<reference evidence="3" key="1">
    <citation type="submission" date="2021-06" db="EMBL/GenBank/DDBJ databases">
        <authorList>
            <person name="Kallberg Y."/>
            <person name="Tangrot J."/>
            <person name="Rosling A."/>
        </authorList>
    </citation>
    <scope>NUCLEOTIDE SEQUENCE</scope>
    <source>
        <strain evidence="3">AZ414A</strain>
    </source>
</reference>
<sequence>MPKKQRCSYTAQEKLTIIQYAKNNGIRNVARKYNIDHSQISPEEKLKKWIIELRQNAIGVTSTVIKEQMKKILREDFSEIDTKDFKASDMWFRNMDEISVFFDMIGNTTIEVKGSKMAKIRTTGNDKN</sequence>
<keyword evidence="4" id="KW-1185">Reference proteome</keyword>
<evidence type="ECO:0000313" key="4">
    <source>
        <dbReference type="Proteomes" id="UP000789706"/>
    </source>
</evidence>
<dbReference type="GO" id="GO:0003677">
    <property type="term" value="F:DNA binding"/>
    <property type="evidence" value="ECO:0007669"/>
    <property type="project" value="UniProtKB-KW"/>
</dbReference>
<gene>
    <name evidence="3" type="ORF">DEBURN_LOCUS10413</name>
</gene>
<feature type="domain" description="HTH CENPB-type" evidence="2">
    <location>
        <begin position="43"/>
        <end position="93"/>
    </location>
</feature>
<dbReference type="Pfam" id="PF03221">
    <property type="entry name" value="HTH_Tnp_Tc5"/>
    <property type="match status" value="1"/>
</dbReference>
<name>A0A9N9GSD1_9GLOM</name>
<dbReference type="AlphaFoldDB" id="A0A9N9GSD1"/>
<feature type="non-terminal residue" evidence="3">
    <location>
        <position position="128"/>
    </location>
</feature>
<proteinExistence type="predicted"/>